<keyword evidence="6" id="KW-0520">NAD</keyword>
<evidence type="ECO:0000256" key="2">
    <source>
        <dbReference type="ARBA" id="ARBA00022723"/>
    </source>
</evidence>
<feature type="active site" description="Thioimidate intermediate" evidence="5">
    <location>
        <position position="298"/>
    </location>
</feature>
<dbReference type="SUPFAM" id="SSF54631">
    <property type="entry name" value="CBS-domain pair"/>
    <property type="match status" value="1"/>
</dbReference>
<name>A0A7C2ZC54_9CREN</name>
<feature type="binding site" evidence="6">
    <location>
        <begin position="240"/>
        <end position="242"/>
    </location>
    <ligand>
        <name>NAD(+)</name>
        <dbReference type="ChEBI" id="CHEBI:57540"/>
    </ligand>
</feature>
<dbReference type="GO" id="GO:0046872">
    <property type="term" value="F:metal ion binding"/>
    <property type="evidence" value="ECO:0007669"/>
    <property type="project" value="UniProtKB-KW"/>
</dbReference>
<dbReference type="CDD" id="cd00381">
    <property type="entry name" value="IMPDH"/>
    <property type="match status" value="1"/>
</dbReference>
<dbReference type="Gene3D" id="3.20.20.70">
    <property type="entry name" value="Aldolase class I"/>
    <property type="match status" value="1"/>
</dbReference>
<evidence type="ECO:0000256" key="7">
    <source>
        <dbReference type="PIRSR" id="PIRSR000130-4"/>
    </source>
</evidence>
<evidence type="ECO:0000259" key="9">
    <source>
        <dbReference type="PROSITE" id="PS51371"/>
    </source>
</evidence>
<gene>
    <name evidence="10" type="ORF">ENO77_02435</name>
</gene>
<evidence type="ECO:0000256" key="5">
    <source>
        <dbReference type="PIRSR" id="PIRSR000130-1"/>
    </source>
</evidence>
<comment type="similarity">
    <text evidence="1">Belongs to the IMPDH/GMPR family.</text>
</comment>
<feature type="domain" description="CBS" evidence="9">
    <location>
        <begin position="93"/>
        <end position="153"/>
    </location>
</feature>
<dbReference type="EMBL" id="DSGT01000007">
    <property type="protein sequence ID" value="HEW53016.1"/>
    <property type="molecule type" value="Genomic_DNA"/>
</dbReference>
<dbReference type="SMART" id="SM01240">
    <property type="entry name" value="IMPDH"/>
    <property type="match status" value="1"/>
</dbReference>
<dbReference type="PANTHER" id="PTHR11911:SF111">
    <property type="entry name" value="INOSINE-5'-MONOPHOSPHATE DEHYDROGENASE"/>
    <property type="match status" value="1"/>
</dbReference>
<dbReference type="PANTHER" id="PTHR11911">
    <property type="entry name" value="INOSINE-5-MONOPHOSPHATE DEHYDROGENASE RELATED"/>
    <property type="match status" value="1"/>
</dbReference>
<evidence type="ECO:0000256" key="4">
    <source>
        <dbReference type="ARBA" id="ARBA00023122"/>
    </source>
</evidence>
<dbReference type="InterPro" id="IPR005990">
    <property type="entry name" value="IMP_DH"/>
</dbReference>
<evidence type="ECO:0000256" key="1">
    <source>
        <dbReference type="ARBA" id="ARBA00005502"/>
    </source>
</evidence>
<organism evidence="10">
    <name type="scientific">Ignisphaera aggregans</name>
    <dbReference type="NCBI Taxonomy" id="334771"/>
    <lineage>
        <taxon>Archaea</taxon>
        <taxon>Thermoproteota</taxon>
        <taxon>Thermoprotei</taxon>
        <taxon>Desulfurococcales</taxon>
        <taxon>Desulfurococcaceae</taxon>
        <taxon>Ignisphaera</taxon>
    </lineage>
</organism>
<dbReference type="PROSITE" id="PS51371">
    <property type="entry name" value="CBS"/>
    <property type="match status" value="1"/>
</dbReference>
<dbReference type="Pfam" id="PF00478">
    <property type="entry name" value="IMPDH"/>
    <property type="match status" value="1"/>
</dbReference>
<protein>
    <submittedName>
        <fullName evidence="10">CBS domain-containing protein</fullName>
    </submittedName>
</protein>
<reference evidence="10" key="1">
    <citation type="journal article" date="2020" name="mSystems">
        <title>Genome- and Community-Level Interaction Insights into Carbon Utilization and Element Cycling Functions of Hydrothermarchaeota in Hydrothermal Sediment.</title>
        <authorList>
            <person name="Zhou Z."/>
            <person name="Liu Y."/>
            <person name="Xu W."/>
            <person name="Pan J."/>
            <person name="Luo Z.H."/>
            <person name="Li M."/>
        </authorList>
    </citation>
    <scope>NUCLEOTIDE SEQUENCE [LARGE SCALE GENOMIC DNA]</scope>
    <source>
        <strain evidence="10">SpSt-16</strain>
    </source>
</reference>
<evidence type="ECO:0000256" key="6">
    <source>
        <dbReference type="PIRSR" id="PIRSR000130-3"/>
    </source>
</evidence>
<keyword evidence="2" id="KW-0479">Metal-binding</keyword>
<proteinExistence type="inferred from homology"/>
<evidence type="ECO:0000313" key="10">
    <source>
        <dbReference type="EMBL" id="HEW53016.1"/>
    </source>
</evidence>
<keyword evidence="4 8" id="KW-0129">CBS domain</keyword>
<keyword evidence="3" id="KW-0560">Oxidoreductase</keyword>
<dbReference type="InterPro" id="IPR001093">
    <property type="entry name" value="IMP_DH_GMPRt"/>
</dbReference>
<dbReference type="InterPro" id="IPR046342">
    <property type="entry name" value="CBS_dom_sf"/>
</dbReference>
<dbReference type="GO" id="GO:0006183">
    <property type="term" value="P:GTP biosynthetic process"/>
    <property type="evidence" value="ECO:0007669"/>
    <property type="project" value="TreeGrafter"/>
</dbReference>
<evidence type="ECO:0000256" key="3">
    <source>
        <dbReference type="ARBA" id="ARBA00023002"/>
    </source>
</evidence>
<dbReference type="GO" id="GO:0003938">
    <property type="term" value="F:IMP dehydrogenase activity"/>
    <property type="evidence" value="ECO:0007669"/>
    <property type="project" value="InterPro"/>
</dbReference>
<accession>A0A7C2ZC54</accession>
<sequence>MMFAEKLLNSYKAVSFDEVYLVPGLAEADPRSIDLNTRFSTNVKLLIPIASSPMDTVTELDMAVALALLGGIGVVHRNMETDRQVEIVKTIKMLPPVRTRILYANIEEPCGRVLEVMYKHNVRNLPVVSNGKVVGCTHIADLKDSCRKGLEPIPVKPCGTFRVTEAVRARQELLKGTIDSVAFIDADGMYLGTFVFYDAFEDAQPAVDSEGRLVVGAAISPFDKTRAIKLDRFVDVLVSDVAHFHNVEVLKEAKALVNEIACDFIAGNIATNKAVEDIVNTLEKVDGFRVGLGGGSICTTPEVTGAYIPTLYAVAKVRDAVDKIAPKTPVIADGGLRSPSDITKALAAGASAAMLGYMLAGTDEASAPLISIGGVKYKPYRGMASEGAMSRRFAVDRYARVSKRVAEGVEGLVRYKGSVYNVVRNIIEAIKAGFGYVGARNIEELWLKAQFVIARKKHAEGLSLDI</sequence>
<evidence type="ECO:0000256" key="8">
    <source>
        <dbReference type="PROSITE-ProRule" id="PRU00703"/>
    </source>
</evidence>
<dbReference type="AlphaFoldDB" id="A0A7C2ZC54"/>
<feature type="binding site" evidence="6">
    <location>
        <begin position="291"/>
        <end position="293"/>
    </location>
    <ligand>
        <name>NAD(+)</name>
        <dbReference type="ChEBI" id="CHEBI:57540"/>
    </ligand>
</feature>
<dbReference type="PIRSF" id="PIRSF000130">
    <property type="entry name" value="IMPDH"/>
    <property type="match status" value="1"/>
</dbReference>
<comment type="caution">
    <text evidence="10">The sequence shown here is derived from an EMBL/GenBank/DDBJ whole genome shotgun (WGS) entry which is preliminary data.</text>
</comment>
<feature type="active site" description="Proton acceptor" evidence="5">
    <location>
        <position position="397"/>
    </location>
</feature>
<dbReference type="InterPro" id="IPR013785">
    <property type="entry name" value="Aldolase_TIM"/>
</dbReference>
<feature type="binding site" description="in other chain" evidence="7">
    <location>
        <position position="298"/>
    </location>
    <ligand>
        <name>K(+)</name>
        <dbReference type="ChEBI" id="CHEBI:29103"/>
        <note>ligand shared between two tetrameric partners</note>
    </ligand>
</feature>
<keyword evidence="7" id="KW-0630">Potassium</keyword>
<dbReference type="Pfam" id="PF00571">
    <property type="entry name" value="CBS"/>
    <property type="match status" value="1"/>
</dbReference>
<dbReference type="SUPFAM" id="SSF51412">
    <property type="entry name" value="Inosine monophosphate dehydrogenase (IMPDH)"/>
    <property type="match status" value="1"/>
</dbReference>
<feature type="binding site" description="in other chain" evidence="7">
    <location>
        <position position="295"/>
    </location>
    <ligand>
        <name>K(+)</name>
        <dbReference type="ChEBI" id="CHEBI:29103"/>
        <note>ligand shared between two tetrameric partners</note>
    </ligand>
</feature>
<feature type="binding site" description="in other chain" evidence="7">
    <location>
        <position position="293"/>
    </location>
    <ligand>
        <name>K(+)</name>
        <dbReference type="ChEBI" id="CHEBI:29103"/>
        <note>ligand shared between two tetrameric partners</note>
    </ligand>
</feature>
<dbReference type="InterPro" id="IPR000644">
    <property type="entry name" value="CBS_dom"/>
</dbReference>